<comment type="pathway">
    <text evidence="1 15">Amino-acid biosynthesis; L-lysine biosynthesis via DAP pathway; LL-2,6-diaminopimelate from (S)-tetrahydrodipicolinate (succinylase route): step 3/3.</text>
</comment>
<dbReference type="NCBIfam" id="TIGR01246">
    <property type="entry name" value="dapE_proteo"/>
    <property type="match status" value="1"/>
</dbReference>
<dbReference type="InterPro" id="IPR011650">
    <property type="entry name" value="Peptidase_M20_dimer"/>
</dbReference>
<comment type="subunit">
    <text evidence="3 15">Homodimer.</text>
</comment>
<dbReference type="Pfam" id="PF01546">
    <property type="entry name" value="Peptidase_M20"/>
    <property type="match status" value="1"/>
</dbReference>
<evidence type="ECO:0000256" key="8">
    <source>
        <dbReference type="ARBA" id="ARBA00022801"/>
    </source>
</evidence>
<comment type="similarity">
    <text evidence="2 15">Belongs to the peptidase M20A family. DapE subfamily.</text>
</comment>
<feature type="domain" description="Peptidase M20 dimerisation" evidence="16">
    <location>
        <begin position="174"/>
        <end position="279"/>
    </location>
</feature>
<feature type="binding site" evidence="15">
    <location>
        <position position="98"/>
    </location>
    <ligand>
        <name>Zn(2+)</name>
        <dbReference type="ChEBI" id="CHEBI:29105"/>
        <label>2</label>
    </ligand>
</feature>
<keyword evidence="18" id="KW-1185">Reference proteome</keyword>
<organism evidence="17 18">
    <name type="scientific">Tepidiphilus thermophilus</name>
    <dbReference type="NCBI Taxonomy" id="876478"/>
    <lineage>
        <taxon>Bacteria</taxon>
        <taxon>Pseudomonadati</taxon>
        <taxon>Pseudomonadota</taxon>
        <taxon>Hydrogenophilia</taxon>
        <taxon>Hydrogenophilales</taxon>
        <taxon>Hydrogenophilaceae</taxon>
        <taxon>Tepidiphilus</taxon>
    </lineage>
</organism>
<keyword evidence="7 15" id="KW-0479">Metal-binding</keyword>
<feature type="binding site" evidence="15">
    <location>
        <position position="133"/>
    </location>
    <ligand>
        <name>Zn(2+)</name>
        <dbReference type="ChEBI" id="CHEBI:29105"/>
        <label>2</label>
    </ligand>
</feature>
<keyword evidence="8 15" id="KW-0378">Hydrolase</keyword>
<dbReference type="SUPFAM" id="SSF55031">
    <property type="entry name" value="Bacterial exopeptidase dimerisation domain"/>
    <property type="match status" value="1"/>
</dbReference>
<evidence type="ECO:0000256" key="13">
    <source>
        <dbReference type="ARBA" id="ARBA00031891"/>
    </source>
</evidence>
<evidence type="ECO:0000256" key="10">
    <source>
        <dbReference type="ARBA" id="ARBA00022915"/>
    </source>
</evidence>
<evidence type="ECO:0000256" key="1">
    <source>
        <dbReference type="ARBA" id="ARBA00005130"/>
    </source>
</evidence>
<evidence type="ECO:0000256" key="9">
    <source>
        <dbReference type="ARBA" id="ARBA00022833"/>
    </source>
</evidence>
<dbReference type="Gene3D" id="3.40.630.10">
    <property type="entry name" value="Zn peptidases"/>
    <property type="match status" value="2"/>
</dbReference>
<evidence type="ECO:0000256" key="6">
    <source>
        <dbReference type="ARBA" id="ARBA00022605"/>
    </source>
</evidence>
<protein>
    <recommendedName>
        <fullName evidence="5 15">Succinyl-diaminopimelate desuccinylase</fullName>
        <shortName evidence="15">SDAP desuccinylase</shortName>
        <ecNumber evidence="4 15">3.5.1.18</ecNumber>
    </recommendedName>
    <alternativeName>
        <fullName evidence="13 15">N-succinyl-LL-2,6-diaminoheptanedioate amidohydrolase</fullName>
    </alternativeName>
</protein>
<dbReference type="RefSeq" id="WP_055422754.1">
    <property type="nucleotide sequence ID" value="NZ_CYHH01000002.1"/>
</dbReference>
<proteinExistence type="inferred from homology"/>
<feature type="binding site" evidence="15">
    <location>
        <position position="65"/>
    </location>
    <ligand>
        <name>Zn(2+)</name>
        <dbReference type="ChEBI" id="CHEBI:29105"/>
        <label>1</label>
    </ligand>
</feature>
<evidence type="ECO:0000256" key="2">
    <source>
        <dbReference type="ARBA" id="ARBA00006746"/>
    </source>
</evidence>
<dbReference type="NCBIfam" id="NF009557">
    <property type="entry name" value="PRK13009.1"/>
    <property type="match status" value="1"/>
</dbReference>
<dbReference type="InterPro" id="IPR036264">
    <property type="entry name" value="Bact_exopeptidase_dim_dom"/>
</dbReference>
<dbReference type="GO" id="GO:0006526">
    <property type="term" value="P:L-arginine biosynthetic process"/>
    <property type="evidence" value="ECO:0007669"/>
    <property type="project" value="TreeGrafter"/>
</dbReference>
<accession>A0A0K6IR01</accession>
<evidence type="ECO:0000313" key="17">
    <source>
        <dbReference type="EMBL" id="CUB05526.1"/>
    </source>
</evidence>
<dbReference type="GO" id="GO:0009089">
    <property type="term" value="P:lysine biosynthetic process via diaminopimelate"/>
    <property type="evidence" value="ECO:0007669"/>
    <property type="project" value="UniProtKB-UniRule"/>
</dbReference>
<dbReference type="InterPro" id="IPR005941">
    <property type="entry name" value="DapE_proteobac"/>
</dbReference>
<dbReference type="PANTHER" id="PTHR43808">
    <property type="entry name" value="ACETYLORNITHINE DEACETYLASE"/>
    <property type="match status" value="1"/>
</dbReference>
<evidence type="ECO:0000256" key="3">
    <source>
        <dbReference type="ARBA" id="ARBA00011738"/>
    </source>
</evidence>
<dbReference type="GO" id="GO:0008777">
    <property type="term" value="F:acetylornithine deacetylase activity"/>
    <property type="evidence" value="ECO:0007669"/>
    <property type="project" value="TreeGrafter"/>
</dbReference>
<evidence type="ECO:0000313" key="18">
    <source>
        <dbReference type="Proteomes" id="UP000182108"/>
    </source>
</evidence>
<feature type="active site" description="Proton acceptor" evidence="15">
    <location>
        <position position="132"/>
    </location>
</feature>
<gene>
    <name evidence="15" type="primary">dapE</name>
    <name evidence="17" type="ORF">Ga0061068_10218</name>
</gene>
<keyword evidence="10 15" id="KW-0220">Diaminopimelate biosynthesis</keyword>
<dbReference type="CDD" id="cd03891">
    <property type="entry name" value="M20_DapE_proteobac"/>
    <property type="match status" value="1"/>
</dbReference>
<evidence type="ECO:0000256" key="15">
    <source>
        <dbReference type="HAMAP-Rule" id="MF_01690"/>
    </source>
</evidence>
<dbReference type="Proteomes" id="UP000182108">
    <property type="component" value="Unassembled WGS sequence"/>
</dbReference>
<evidence type="ECO:0000256" key="5">
    <source>
        <dbReference type="ARBA" id="ARBA00022391"/>
    </source>
</evidence>
<dbReference type="PANTHER" id="PTHR43808:SF31">
    <property type="entry name" value="N-ACETYL-L-CITRULLINE DEACETYLASE"/>
    <property type="match status" value="1"/>
</dbReference>
<feature type="active site" evidence="15">
    <location>
        <position position="67"/>
    </location>
</feature>
<sequence>MNVLELAQALIRRPSVTPAEAGCLALIGERLAALGFTLERLDAGGVANLWARRGEEGPLFVFAGHVDVVPPGPEDRWRFPPFSATVAEGRLYGRGAADMKSSLAAMVCAVEAFLAGCPAHRGSIGFLLTSDEEGPAVHGTRHVVEVLRSRGLRFDYALVGEPTCERVLGDTIKNGRRGSLTGRLTVHGKQGHVAYPHLVDNPVHRLAPALAELVATEWDRGNEHFPPTSLQVTDLHAGVGATNVVPGECRMTFNFRFSSEQTPEGLQEWVEAILHRHGVPFSLSWELGGRPFLTPRGELVAALSDGVEAACGIAPRLSTSGGTSDGRFIAAICPQVVEFGPVNATIHQIDECVALEELEPLAAVYRGVLERLLPPAGEAHARS</sequence>
<dbReference type="SUPFAM" id="SSF53187">
    <property type="entry name" value="Zn-dependent exopeptidases"/>
    <property type="match status" value="1"/>
</dbReference>
<dbReference type="EC" id="3.5.1.18" evidence="4 15"/>
<dbReference type="InterPro" id="IPR002933">
    <property type="entry name" value="Peptidase_M20"/>
</dbReference>
<keyword evidence="12 15" id="KW-0170">Cobalt</keyword>
<feature type="binding site" evidence="15">
    <location>
        <position position="347"/>
    </location>
    <ligand>
        <name>Zn(2+)</name>
        <dbReference type="ChEBI" id="CHEBI:29105"/>
        <label>2</label>
    </ligand>
</feature>
<dbReference type="UniPathway" id="UPA00034">
    <property type="reaction ID" value="UER00021"/>
</dbReference>
<comment type="cofactor">
    <cofactor evidence="15">
        <name>Zn(2+)</name>
        <dbReference type="ChEBI" id="CHEBI:29105"/>
    </cofactor>
    <cofactor evidence="15">
        <name>Co(2+)</name>
        <dbReference type="ChEBI" id="CHEBI:48828"/>
    </cofactor>
    <text evidence="15">Binds 2 Zn(2+) or Co(2+) ions per subunit.</text>
</comment>
<comment type="function">
    <text evidence="15">Catalyzes the hydrolysis of N-succinyl-L,L-diaminopimelic acid (SDAP), forming succinate and LL-2,6-diaminopimelate (DAP), an intermediate involved in the bacterial biosynthesis of lysine and meso-diaminopimelic acid, an essential component of bacterial cell walls.</text>
</comment>
<dbReference type="GO" id="GO:0019877">
    <property type="term" value="P:diaminopimelate biosynthetic process"/>
    <property type="evidence" value="ECO:0007669"/>
    <property type="project" value="UniProtKB-UniRule"/>
</dbReference>
<feature type="binding site" evidence="15">
    <location>
        <position position="161"/>
    </location>
    <ligand>
        <name>Zn(2+)</name>
        <dbReference type="ChEBI" id="CHEBI:29105"/>
        <label>1</label>
    </ligand>
</feature>
<dbReference type="InterPro" id="IPR001261">
    <property type="entry name" value="ArgE/DapE_CS"/>
</dbReference>
<comment type="catalytic activity">
    <reaction evidence="14 15">
        <text>N-succinyl-(2S,6S)-2,6-diaminopimelate + H2O = (2S,6S)-2,6-diaminopimelate + succinate</text>
        <dbReference type="Rhea" id="RHEA:22608"/>
        <dbReference type="ChEBI" id="CHEBI:15377"/>
        <dbReference type="ChEBI" id="CHEBI:30031"/>
        <dbReference type="ChEBI" id="CHEBI:57609"/>
        <dbReference type="ChEBI" id="CHEBI:58087"/>
        <dbReference type="EC" id="3.5.1.18"/>
    </reaction>
</comment>
<feature type="binding site" evidence="15">
    <location>
        <position position="98"/>
    </location>
    <ligand>
        <name>Zn(2+)</name>
        <dbReference type="ChEBI" id="CHEBI:29105"/>
        <label>1</label>
    </ligand>
</feature>
<name>A0A0K6IR01_9PROT</name>
<dbReference type="PROSITE" id="PS00759">
    <property type="entry name" value="ARGE_DAPE_CPG2_2"/>
    <property type="match status" value="1"/>
</dbReference>
<dbReference type="GO" id="GO:0050897">
    <property type="term" value="F:cobalt ion binding"/>
    <property type="evidence" value="ECO:0007669"/>
    <property type="project" value="UniProtKB-UniRule"/>
</dbReference>
<dbReference type="GO" id="GO:0008270">
    <property type="term" value="F:zinc ion binding"/>
    <property type="evidence" value="ECO:0007669"/>
    <property type="project" value="UniProtKB-UniRule"/>
</dbReference>
<dbReference type="Pfam" id="PF07687">
    <property type="entry name" value="M20_dimer"/>
    <property type="match status" value="1"/>
</dbReference>
<evidence type="ECO:0000256" key="11">
    <source>
        <dbReference type="ARBA" id="ARBA00023154"/>
    </source>
</evidence>
<dbReference type="FunFam" id="3.40.630.10:FF:000005">
    <property type="entry name" value="Succinyl-diaminopimelate desuccinylase"/>
    <property type="match status" value="1"/>
</dbReference>
<evidence type="ECO:0000256" key="7">
    <source>
        <dbReference type="ARBA" id="ARBA00022723"/>
    </source>
</evidence>
<keyword evidence="11 15" id="KW-0457">Lysine biosynthesis</keyword>
<keyword evidence="9 15" id="KW-0862">Zinc</keyword>
<dbReference type="EMBL" id="CYHH01000002">
    <property type="protein sequence ID" value="CUB05526.1"/>
    <property type="molecule type" value="Genomic_DNA"/>
</dbReference>
<dbReference type="HAMAP" id="MF_01690">
    <property type="entry name" value="DapE"/>
    <property type="match status" value="1"/>
</dbReference>
<evidence type="ECO:0000256" key="12">
    <source>
        <dbReference type="ARBA" id="ARBA00023285"/>
    </source>
</evidence>
<evidence type="ECO:0000256" key="14">
    <source>
        <dbReference type="ARBA" id="ARBA00051301"/>
    </source>
</evidence>
<reference evidence="18" key="1">
    <citation type="submission" date="2015-08" db="EMBL/GenBank/DDBJ databases">
        <authorList>
            <person name="Babu N.S."/>
            <person name="Beckwith C.J."/>
            <person name="Beseler K.G."/>
            <person name="Brison A."/>
            <person name="Carone J.V."/>
            <person name="Caskin T.P."/>
            <person name="Diamond M."/>
            <person name="Durham M.E."/>
            <person name="Foxe J.M."/>
            <person name="Go M."/>
            <person name="Henderson B.A."/>
            <person name="Jones I.B."/>
            <person name="McGettigan J.A."/>
            <person name="Micheletti S.J."/>
            <person name="Nasrallah M.E."/>
            <person name="Ortiz D."/>
            <person name="Piller C.R."/>
            <person name="Privatt S.R."/>
            <person name="Schneider S.L."/>
            <person name="Sharp S."/>
            <person name="Smith T.C."/>
            <person name="Stanton J.D."/>
            <person name="Ullery H.E."/>
            <person name="Wilson R.J."/>
            <person name="Serrano M.G."/>
            <person name="Buck G."/>
            <person name="Lee V."/>
            <person name="Wang Y."/>
            <person name="Carvalho R."/>
            <person name="Voegtly L."/>
            <person name="Shi R."/>
            <person name="Duckworth R."/>
            <person name="Johnson A."/>
            <person name="Loviza R."/>
            <person name="Walstead R."/>
            <person name="Shah Z."/>
            <person name="Kiflezghi M."/>
            <person name="Wade K."/>
            <person name="Ball S.L."/>
            <person name="Bradley K.W."/>
            <person name="Asai D.J."/>
            <person name="Bowman C.A."/>
            <person name="Russell D.A."/>
            <person name="Pope W.H."/>
            <person name="Jacobs-Sera D."/>
            <person name="Hendrix R.W."/>
            <person name="Hatfull G.F."/>
        </authorList>
    </citation>
    <scope>NUCLEOTIDE SEQUENCE [LARGE SCALE GENOMIC DNA]</scope>
    <source>
        <strain evidence="18">JCM 19170</strain>
    </source>
</reference>
<evidence type="ECO:0000259" key="16">
    <source>
        <dbReference type="Pfam" id="PF07687"/>
    </source>
</evidence>
<dbReference type="FunFam" id="3.30.70.360:FF:000011">
    <property type="entry name" value="Succinyl-diaminopimelate desuccinylase"/>
    <property type="match status" value="1"/>
</dbReference>
<dbReference type="OrthoDB" id="9809784at2"/>
<evidence type="ECO:0000256" key="4">
    <source>
        <dbReference type="ARBA" id="ARBA00011921"/>
    </source>
</evidence>
<dbReference type="AlphaFoldDB" id="A0A0K6IR01"/>
<dbReference type="GO" id="GO:0009014">
    <property type="term" value="F:succinyl-diaminopimelate desuccinylase activity"/>
    <property type="evidence" value="ECO:0007669"/>
    <property type="project" value="UniProtKB-UniRule"/>
</dbReference>
<keyword evidence="6 15" id="KW-0028">Amino-acid biosynthesis</keyword>
<dbReference type="InterPro" id="IPR050072">
    <property type="entry name" value="Peptidase_M20A"/>
</dbReference>